<keyword evidence="2" id="KW-0813">Transport</keyword>
<dbReference type="PANTHER" id="PTHR35011:SF2">
    <property type="entry name" value="2,3-DIKETO-L-GULONATE TRAP TRANSPORTER SMALL PERMEASE PROTEIN YIAM"/>
    <property type="match status" value="1"/>
</dbReference>
<comment type="subcellular location">
    <subcellularLocation>
        <location evidence="1">Cell inner membrane</location>
        <topology evidence="1">Multi-pass membrane protein</topology>
    </subcellularLocation>
</comment>
<feature type="transmembrane region" description="Helical" evidence="9">
    <location>
        <begin position="123"/>
        <end position="148"/>
    </location>
</feature>
<feature type="transmembrane region" description="Helical" evidence="9">
    <location>
        <begin position="12"/>
        <end position="35"/>
    </location>
</feature>
<accession>A0A926NJW4</accession>
<sequence length="178" mass="19753">MKKISIFFTGFVNMAMAGSLAMMFCLVIGNVILRYVFNSGITWSEEVSRFLFILLSFLGAIIALKNNEHLSVDTVLRRLPSMIRKIVNGFSILIMLYILYILFDGSVKMTIQNITTLAPATGISMAFIFGIGILTSIGMAIILISNLFKTFIKIDIPKKKDNQNLSNNSPTGDEVVVK</sequence>
<dbReference type="Proteomes" id="UP000626844">
    <property type="component" value="Unassembled WGS sequence"/>
</dbReference>
<name>A0A926NJW4_9BACI</name>
<dbReference type="EMBL" id="JACXAI010000031">
    <property type="protein sequence ID" value="MBD1382420.1"/>
    <property type="molecule type" value="Genomic_DNA"/>
</dbReference>
<dbReference type="GO" id="GO:0005886">
    <property type="term" value="C:plasma membrane"/>
    <property type="evidence" value="ECO:0007669"/>
    <property type="project" value="UniProtKB-SubCell"/>
</dbReference>
<keyword evidence="6 9" id="KW-1133">Transmembrane helix</keyword>
<evidence type="ECO:0000256" key="2">
    <source>
        <dbReference type="ARBA" id="ARBA00022448"/>
    </source>
</evidence>
<protein>
    <submittedName>
        <fullName evidence="11">TRAP transporter small permease</fullName>
    </submittedName>
</protein>
<proteinExistence type="inferred from homology"/>
<organism evidence="11 12">
    <name type="scientific">Metabacillus arenae</name>
    <dbReference type="NCBI Taxonomy" id="2771434"/>
    <lineage>
        <taxon>Bacteria</taxon>
        <taxon>Bacillati</taxon>
        <taxon>Bacillota</taxon>
        <taxon>Bacilli</taxon>
        <taxon>Bacillales</taxon>
        <taxon>Bacillaceae</taxon>
        <taxon>Metabacillus</taxon>
    </lineage>
</organism>
<gene>
    <name evidence="11" type="ORF">IC621_19570</name>
</gene>
<keyword evidence="4" id="KW-0997">Cell inner membrane</keyword>
<evidence type="ECO:0000313" key="11">
    <source>
        <dbReference type="EMBL" id="MBD1382420.1"/>
    </source>
</evidence>
<feature type="domain" description="Tripartite ATP-independent periplasmic transporters DctQ component" evidence="10">
    <location>
        <begin position="23"/>
        <end position="150"/>
    </location>
</feature>
<dbReference type="InterPro" id="IPR007387">
    <property type="entry name" value="TRAP_DctQ"/>
</dbReference>
<evidence type="ECO:0000313" key="12">
    <source>
        <dbReference type="Proteomes" id="UP000626844"/>
    </source>
</evidence>
<dbReference type="PANTHER" id="PTHR35011">
    <property type="entry name" value="2,3-DIKETO-L-GULONATE TRAP TRANSPORTER SMALL PERMEASE PROTEIN YIAM"/>
    <property type="match status" value="1"/>
</dbReference>
<evidence type="ECO:0000256" key="9">
    <source>
        <dbReference type="SAM" id="Phobius"/>
    </source>
</evidence>
<reference evidence="11" key="1">
    <citation type="submission" date="2020-09" db="EMBL/GenBank/DDBJ databases">
        <title>A novel bacterium of genus Bacillus, isolated from South China Sea.</title>
        <authorList>
            <person name="Huang H."/>
            <person name="Mo K."/>
            <person name="Hu Y."/>
        </authorList>
    </citation>
    <scope>NUCLEOTIDE SEQUENCE</scope>
    <source>
        <strain evidence="11">IB182487</strain>
    </source>
</reference>
<dbReference type="RefSeq" id="WP_191160603.1">
    <property type="nucleotide sequence ID" value="NZ_JACXAI010000031.1"/>
</dbReference>
<comment type="caution">
    <text evidence="11">The sequence shown here is derived from an EMBL/GenBank/DDBJ whole genome shotgun (WGS) entry which is preliminary data.</text>
</comment>
<dbReference type="Pfam" id="PF04290">
    <property type="entry name" value="DctQ"/>
    <property type="match status" value="1"/>
</dbReference>
<comment type="similarity">
    <text evidence="8">Belongs to the TRAP transporter small permease family.</text>
</comment>
<evidence type="ECO:0000259" key="10">
    <source>
        <dbReference type="Pfam" id="PF04290"/>
    </source>
</evidence>
<evidence type="ECO:0000256" key="5">
    <source>
        <dbReference type="ARBA" id="ARBA00022692"/>
    </source>
</evidence>
<evidence type="ECO:0000256" key="1">
    <source>
        <dbReference type="ARBA" id="ARBA00004429"/>
    </source>
</evidence>
<dbReference type="GO" id="GO:0022857">
    <property type="term" value="F:transmembrane transporter activity"/>
    <property type="evidence" value="ECO:0007669"/>
    <property type="project" value="TreeGrafter"/>
</dbReference>
<feature type="transmembrane region" description="Helical" evidence="9">
    <location>
        <begin position="47"/>
        <end position="65"/>
    </location>
</feature>
<evidence type="ECO:0000256" key="7">
    <source>
        <dbReference type="ARBA" id="ARBA00023136"/>
    </source>
</evidence>
<dbReference type="AlphaFoldDB" id="A0A926NJW4"/>
<keyword evidence="12" id="KW-1185">Reference proteome</keyword>
<keyword evidence="3" id="KW-1003">Cell membrane</keyword>
<dbReference type="InterPro" id="IPR055348">
    <property type="entry name" value="DctQ"/>
</dbReference>
<evidence type="ECO:0000256" key="4">
    <source>
        <dbReference type="ARBA" id="ARBA00022519"/>
    </source>
</evidence>
<dbReference type="GO" id="GO:0015740">
    <property type="term" value="P:C4-dicarboxylate transport"/>
    <property type="evidence" value="ECO:0007669"/>
    <property type="project" value="TreeGrafter"/>
</dbReference>
<evidence type="ECO:0000256" key="8">
    <source>
        <dbReference type="ARBA" id="ARBA00038436"/>
    </source>
</evidence>
<evidence type="ECO:0000256" key="3">
    <source>
        <dbReference type="ARBA" id="ARBA00022475"/>
    </source>
</evidence>
<keyword evidence="5 9" id="KW-0812">Transmembrane</keyword>
<evidence type="ECO:0000256" key="6">
    <source>
        <dbReference type="ARBA" id="ARBA00022989"/>
    </source>
</evidence>
<keyword evidence="7 9" id="KW-0472">Membrane</keyword>
<feature type="transmembrane region" description="Helical" evidence="9">
    <location>
        <begin position="86"/>
        <end position="103"/>
    </location>
</feature>